<protein>
    <recommendedName>
        <fullName evidence="2">No apical meristem-associated C-terminal domain-containing protein</fullName>
    </recommendedName>
</protein>
<dbReference type="Pfam" id="PF14303">
    <property type="entry name" value="NAM-associated"/>
    <property type="match status" value="1"/>
</dbReference>
<feature type="region of interest" description="Disordered" evidence="1">
    <location>
        <begin position="144"/>
        <end position="192"/>
    </location>
</feature>
<reference evidence="3 4" key="1">
    <citation type="submission" date="2019-05" db="EMBL/GenBank/DDBJ databases">
        <title>Emergence of the Ug99 lineage of the wheat stem rust pathogen through somatic hybridization.</title>
        <authorList>
            <person name="Li F."/>
            <person name="Upadhyaya N.M."/>
            <person name="Sperschneider J."/>
            <person name="Matny O."/>
            <person name="Nguyen-Phuc H."/>
            <person name="Mago R."/>
            <person name="Raley C."/>
            <person name="Miller M.E."/>
            <person name="Silverstein K.A.T."/>
            <person name="Henningsen E."/>
            <person name="Hirsch C.D."/>
            <person name="Visser B."/>
            <person name="Pretorius Z.A."/>
            <person name="Steffenson B.J."/>
            <person name="Schwessinger B."/>
            <person name="Dodds P.N."/>
            <person name="Figueroa M."/>
        </authorList>
    </citation>
    <scope>NUCLEOTIDE SEQUENCE [LARGE SCALE GENOMIC DNA]</scope>
    <source>
        <strain evidence="3 4">Ug99</strain>
    </source>
</reference>
<comment type="caution">
    <text evidence="3">The sequence shown here is derived from an EMBL/GenBank/DDBJ whole genome shotgun (WGS) entry which is preliminary data.</text>
</comment>
<dbReference type="EMBL" id="VDEP01000406">
    <property type="protein sequence ID" value="KAA1088528.1"/>
    <property type="molecule type" value="Genomic_DNA"/>
</dbReference>
<evidence type="ECO:0000313" key="3">
    <source>
        <dbReference type="EMBL" id="KAA1088528.1"/>
    </source>
</evidence>
<sequence length="289" mass="32130">MAPAIPGNVPLDPLLQEPGNRPQETGNPPQETGNRPTTSQPIQVEDSQPGDESGTKQSASYTESEDVQLCGSWIAISEDPLIGTNQDGATFWKRVEQHGESGASADDCLNRALELYSKDQKSSFKHLRCYNILVKVAKWNSYTDENSKKNRLSTQKKQARSPSSDAPATTALSSEPVSDGEADSTDNSLLQRPIGKKKAKLIHQLADKEEAWKDMIARAHESVANKSKRQNDIFDLEARSLDRIAETGERNAQVFIMNKELANLDDDSKEYFRLKKKEILDDLRRNSSS</sequence>
<feature type="domain" description="No apical meristem-associated C-terminal" evidence="2">
    <location>
        <begin position="123"/>
        <end position="279"/>
    </location>
</feature>
<evidence type="ECO:0000313" key="4">
    <source>
        <dbReference type="Proteomes" id="UP000325313"/>
    </source>
</evidence>
<dbReference type="PANTHER" id="PTHR45125:SF3">
    <property type="entry name" value="NO-APICAL-MERISTEM-ASSOCIATED CARBOXY-TERMINAL DOMAIN PROTEIN"/>
    <property type="match status" value="1"/>
</dbReference>
<dbReference type="Proteomes" id="UP000325313">
    <property type="component" value="Unassembled WGS sequence"/>
</dbReference>
<accession>A0A5B0NKL2</accession>
<feature type="compositionally biased region" description="Polar residues" evidence="1">
    <location>
        <begin position="152"/>
        <end position="176"/>
    </location>
</feature>
<dbReference type="PANTHER" id="PTHR45125">
    <property type="entry name" value="F21J9.4-RELATED"/>
    <property type="match status" value="1"/>
</dbReference>
<dbReference type="AlphaFoldDB" id="A0A5B0NKL2"/>
<proteinExistence type="predicted"/>
<organism evidence="3 4">
    <name type="scientific">Puccinia graminis f. sp. tritici</name>
    <dbReference type="NCBI Taxonomy" id="56615"/>
    <lineage>
        <taxon>Eukaryota</taxon>
        <taxon>Fungi</taxon>
        <taxon>Dikarya</taxon>
        <taxon>Basidiomycota</taxon>
        <taxon>Pucciniomycotina</taxon>
        <taxon>Pucciniomycetes</taxon>
        <taxon>Pucciniales</taxon>
        <taxon>Pucciniaceae</taxon>
        <taxon>Puccinia</taxon>
    </lineage>
</organism>
<gene>
    <name evidence="3" type="ORF">PGTUg99_032579</name>
</gene>
<evidence type="ECO:0000259" key="2">
    <source>
        <dbReference type="Pfam" id="PF14303"/>
    </source>
</evidence>
<name>A0A5B0NKL2_PUCGR</name>
<dbReference type="InterPro" id="IPR029466">
    <property type="entry name" value="NAM-associated_C"/>
</dbReference>
<feature type="region of interest" description="Disordered" evidence="1">
    <location>
        <begin position="1"/>
        <end position="64"/>
    </location>
</feature>
<feature type="compositionally biased region" description="Polar residues" evidence="1">
    <location>
        <begin position="22"/>
        <end position="46"/>
    </location>
</feature>
<evidence type="ECO:0000256" key="1">
    <source>
        <dbReference type="SAM" id="MobiDB-lite"/>
    </source>
</evidence>